<reference evidence="1" key="2">
    <citation type="journal article" date="2021" name="Microbiol. Resour. Announc.">
        <title>Complete Genome Sequence of Polycladomyces abyssicola JIR-001T, Isolated from Hemipelagic Sediment in Deep Seawater.</title>
        <authorList>
            <person name="Tsubouchi T."/>
            <person name="Kaneko Y."/>
        </authorList>
    </citation>
    <scope>NUCLEOTIDE SEQUENCE</scope>
    <source>
        <strain evidence="1">JIR-001</strain>
    </source>
</reference>
<dbReference type="Proteomes" id="UP000677436">
    <property type="component" value="Chromosome"/>
</dbReference>
<protein>
    <submittedName>
        <fullName evidence="1">Sporulation-control protein</fullName>
    </submittedName>
</protein>
<name>A0A8D5UH33_9BACL</name>
<dbReference type="Pfam" id="PF07070">
    <property type="entry name" value="Spo0M"/>
    <property type="match status" value="1"/>
</dbReference>
<dbReference type="InterPro" id="IPR009776">
    <property type="entry name" value="Spore_0_M"/>
</dbReference>
<reference evidence="1" key="1">
    <citation type="journal article" date="2013" name="Int. J. Syst. Evol. Microbiol.">
        <title>Polycladomyces abyssicola gen. nov., sp. nov., a thermophilic filamentous bacterium isolated from hemipelagic sediment.</title>
        <authorList>
            <person name="Tsubouchi T."/>
            <person name="Shimane Y."/>
            <person name="Mori K."/>
            <person name="Usui K."/>
            <person name="Hiraki T."/>
            <person name="Tame A."/>
            <person name="Uematsu K."/>
            <person name="Maruyama T."/>
            <person name="Hatada Y."/>
        </authorList>
    </citation>
    <scope>NUCLEOTIDE SEQUENCE</scope>
    <source>
        <strain evidence="1">JIR-001</strain>
    </source>
</reference>
<dbReference type="EMBL" id="AP024601">
    <property type="protein sequence ID" value="BCU83029.1"/>
    <property type="molecule type" value="Genomic_DNA"/>
</dbReference>
<keyword evidence="2" id="KW-1185">Reference proteome</keyword>
<accession>A0A8D5UH33</accession>
<dbReference type="PANTHER" id="PTHR40053:SF1">
    <property type="entry name" value="SPORULATION-CONTROL PROTEIN SPO0M"/>
    <property type="match status" value="1"/>
</dbReference>
<gene>
    <name evidence="1" type="ORF">JIR001_28120</name>
</gene>
<dbReference type="RefSeq" id="WP_212773303.1">
    <property type="nucleotide sequence ID" value="NZ_AP024601.1"/>
</dbReference>
<proteinExistence type="predicted"/>
<sequence>MFKTLLASLGIGSARIDLVLDRDEVIMGEKVTGQLYVYGGNVEQEIEGLSVDLRLISHHAKTAQEMEETVCTIEVTDEEFTLRPGVEMKFPFSFVCPYTLPISSINTKYYFVSNLEIDNGIDAKDRDFIKIKPAGPIEQFLEGMYELGMELKWEGLSGKEDEYLQMFQFRPTDWLKGQADEIIFWYDTVKSKKELRGFFEFDGQFAGEGGDLADFFNLDESSGSFVFTQEQLATRKSAAETIRAHLKRHLKGLQV</sequence>
<dbReference type="PANTHER" id="PTHR40053">
    <property type="entry name" value="SPORULATION-CONTROL PROTEIN SPO0M"/>
    <property type="match status" value="1"/>
</dbReference>
<evidence type="ECO:0000313" key="2">
    <source>
        <dbReference type="Proteomes" id="UP000677436"/>
    </source>
</evidence>
<organism evidence="1 2">
    <name type="scientific">Polycladomyces abyssicola</name>
    <dbReference type="NCBI Taxonomy" id="1125966"/>
    <lineage>
        <taxon>Bacteria</taxon>
        <taxon>Bacillati</taxon>
        <taxon>Bacillota</taxon>
        <taxon>Bacilli</taxon>
        <taxon>Bacillales</taxon>
        <taxon>Thermoactinomycetaceae</taxon>
        <taxon>Polycladomyces</taxon>
    </lineage>
</organism>
<dbReference type="AlphaFoldDB" id="A0A8D5UH33"/>
<dbReference type="KEGG" id="pabs:JIR001_28120"/>
<evidence type="ECO:0000313" key="1">
    <source>
        <dbReference type="EMBL" id="BCU83029.1"/>
    </source>
</evidence>